<organism evidence="1">
    <name type="scientific">freshwater metagenome</name>
    <dbReference type="NCBI Taxonomy" id="449393"/>
    <lineage>
        <taxon>unclassified sequences</taxon>
        <taxon>metagenomes</taxon>
        <taxon>ecological metagenomes</taxon>
    </lineage>
</organism>
<evidence type="ECO:0000313" key="1">
    <source>
        <dbReference type="EMBL" id="CAB4870592.1"/>
    </source>
</evidence>
<proteinExistence type="predicted"/>
<name>A0A6J7DHX1_9ZZZZ</name>
<accession>A0A6J7DHX1</accession>
<dbReference type="AlphaFoldDB" id="A0A6J7DHX1"/>
<dbReference type="EMBL" id="CAFBLF010000136">
    <property type="protein sequence ID" value="CAB4870592.1"/>
    <property type="molecule type" value="Genomic_DNA"/>
</dbReference>
<gene>
    <name evidence="1" type="ORF">UFOPK3339_00873</name>
</gene>
<sequence length="70" mass="7677">MLARAEVPVLQIVGSLEFPNRDAVEVVFEFGGEVVLNEVGVETFEQRDDGECRPAGNECRPTLGHISAFE</sequence>
<reference evidence="1" key="1">
    <citation type="submission" date="2020-05" db="EMBL/GenBank/DDBJ databases">
        <authorList>
            <person name="Chiriac C."/>
            <person name="Salcher M."/>
            <person name="Ghai R."/>
            <person name="Kavagutti S V."/>
        </authorList>
    </citation>
    <scope>NUCLEOTIDE SEQUENCE</scope>
</reference>
<protein>
    <submittedName>
        <fullName evidence="1">Unannotated protein</fullName>
    </submittedName>
</protein>